<name>A0ABR0EQX4_ZASCE</name>
<dbReference type="SUPFAM" id="SSF54427">
    <property type="entry name" value="NTF2-like"/>
    <property type="match status" value="1"/>
</dbReference>
<evidence type="ECO:0008006" key="3">
    <source>
        <dbReference type="Google" id="ProtNLM"/>
    </source>
</evidence>
<evidence type="ECO:0000313" key="2">
    <source>
        <dbReference type="Proteomes" id="UP001305779"/>
    </source>
</evidence>
<dbReference type="PANTHER" id="PTHR39598:SF1">
    <property type="entry name" value="AUSTINOID BIOSYNTHESIS CLUSTERS PROTEIN F-RELATED"/>
    <property type="match status" value="1"/>
</dbReference>
<proteinExistence type="predicted"/>
<organism evidence="1 2">
    <name type="scientific">Zasmidium cellare</name>
    <name type="common">Wine cellar mold</name>
    <name type="synonym">Racodium cellare</name>
    <dbReference type="NCBI Taxonomy" id="395010"/>
    <lineage>
        <taxon>Eukaryota</taxon>
        <taxon>Fungi</taxon>
        <taxon>Dikarya</taxon>
        <taxon>Ascomycota</taxon>
        <taxon>Pezizomycotina</taxon>
        <taxon>Dothideomycetes</taxon>
        <taxon>Dothideomycetidae</taxon>
        <taxon>Mycosphaerellales</taxon>
        <taxon>Mycosphaerellaceae</taxon>
        <taxon>Zasmidium</taxon>
    </lineage>
</organism>
<comment type="caution">
    <text evidence="1">The sequence shown here is derived from an EMBL/GenBank/DDBJ whole genome shotgun (WGS) entry which is preliminary data.</text>
</comment>
<dbReference type="Proteomes" id="UP001305779">
    <property type="component" value="Unassembled WGS sequence"/>
</dbReference>
<evidence type="ECO:0000313" key="1">
    <source>
        <dbReference type="EMBL" id="KAK4503651.1"/>
    </source>
</evidence>
<dbReference type="PANTHER" id="PTHR39598">
    <property type="entry name" value="AUSTINOL SYNTHESIS PROTEIN F-RELATED"/>
    <property type="match status" value="1"/>
</dbReference>
<dbReference type="InterPro" id="IPR050977">
    <property type="entry name" value="Fungal_Meroterpenoid_Isomerase"/>
</dbReference>
<dbReference type="EMBL" id="JAXOVC010000003">
    <property type="protein sequence ID" value="KAK4503651.1"/>
    <property type="molecule type" value="Genomic_DNA"/>
</dbReference>
<dbReference type="InterPro" id="IPR032710">
    <property type="entry name" value="NTF2-like_dom_sf"/>
</dbReference>
<gene>
    <name evidence="1" type="ORF">PRZ48_004566</name>
</gene>
<reference evidence="1 2" key="1">
    <citation type="journal article" date="2023" name="G3 (Bethesda)">
        <title>A chromosome-level genome assembly of Zasmidium syzygii isolated from banana leaves.</title>
        <authorList>
            <person name="van Westerhoven A.C."/>
            <person name="Mehrabi R."/>
            <person name="Talebi R."/>
            <person name="Steentjes M.B.F."/>
            <person name="Corcolon B."/>
            <person name="Chong P.A."/>
            <person name="Kema G.H.J."/>
            <person name="Seidl M.F."/>
        </authorList>
    </citation>
    <scope>NUCLEOTIDE SEQUENCE [LARGE SCALE GENOMIC DNA]</scope>
    <source>
        <strain evidence="1 2">P124</strain>
    </source>
</reference>
<keyword evidence="2" id="KW-1185">Reference proteome</keyword>
<dbReference type="Gene3D" id="3.10.450.50">
    <property type="match status" value="1"/>
</dbReference>
<sequence length="146" mass="16426">MSSDLTAAMRATTEGFLHDFEGQWEEGATLSYRAPDCNHIMLPVSLGIPSRTNDDFATYFKRIAPLVRDAVMAINDFVAAPTDRRAVCRSSMTAMTDAGKFENEYVWFFTFDESGKKITHIEEFLDSSATKEIRARFREAGLTQGH</sequence>
<accession>A0ABR0EQX4</accession>
<protein>
    <recommendedName>
        <fullName evidence="3">SnoaL-like domain-containing protein</fullName>
    </recommendedName>
</protein>